<dbReference type="AlphaFoldDB" id="A0A559SMR1"/>
<dbReference type="Proteomes" id="UP000319824">
    <property type="component" value="Unassembled WGS sequence"/>
</dbReference>
<feature type="region of interest" description="Disordered" evidence="1">
    <location>
        <begin position="988"/>
        <end position="1018"/>
    </location>
</feature>
<reference evidence="2 3" key="1">
    <citation type="submission" date="2019-06" db="EMBL/GenBank/DDBJ databases">
        <title>Pac Bio to generate improved reference genome sequences for organisms with transposon mutant libraries (support for FEBA project).</title>
        <authorList>
            <person name="Blow M."/>
        </authorList>
    </citation>
    <scope>NUCLEOTIDE SEQUENCE [LARGE SCALE GENOMIC DNA]</scope>
    <source>
        <strain evidence="2 3">USDA 1844</strain>
    </source>
</reference>
<organism evidence="2 3">
    <name type="scientific">Rhizobium mongolense USDA 1844</name>
    <dbReference type="NCBI Taxonomy" id="1079460"/>
    <lineage>
        <taxon>Bacteria</taxon>
        <taxon>Pseudomonadati</taxon>
        <taxon>Pseudomonadota</taxon>
        <taxon>Alphaproteobacteria</taxon>
        <taxon>Hyphomicrobiales</taxon>
        <taxon>Rhizobiaceae</taxon>
        <taxon>Rhizobium/Agrobacterium group</taxon>
        <taxon>Rhizobium</taxon>
    </lineage>
</organism>
<dbReference type="EMBL" id="VISO01000003">
    <property type="protein sequence ID" value="TVZ63640.1"/>
    <property type="molecule type" value="Genomic_DNA"/>
</dbReference>
<dbReference type="Gene3D" id="3.40.50.300">
    <property type="entry name" value="P-loop containing nucleotide triphosphate hydrolases"/>
    <property type="match status" value="2"/>
</dbReference>
<dbReference type="SUPFAM" id="SSF52540">
    <property type="entry name" value="P-loop containing nucleoside triphosphate hydrolases"/>
    <property type="match status" value="1"/>
</dbReference>
<comment type="caution">
    <text evidence="2">The sequence shown here is derived from an EMBL/GenBank/DDBJ whole genome shotgun (WGS) entry which is preliminary data.</text>
</comment>
<evidence type="ECO:0000313" key="2">
    <source>
        <dbReference type="EMBL" id="TVZ63640.1"/>
    </source>
</evidence>
<accession>A0A559SMR1</accession>
<protein>
    <submittedName>
        <fullName evidence="2">Uncharacterized protein</fullName>
    </submittedName>
</protein>
<name>A0A559SMR1_9HYPH</name>
<dbReference type="Gene3D" id="3.20.20.140">
    <property type="entry name" value="Metal-dependent hydrolases"/>
    <property type="match status" value="1"/>
</dbReference>
<dbReference type="InterPro" id="IPR027417">
    <property type="entry name" value="P-loop_NTPase"/>
</dbReference>
<dbReference type="InterPro" id="IPR054787">
    <property type="entry name" value="TrlF_ATPase"/>
</dbReference>
<evidence type="ECO:0000256" key="1">
    <source>
        <dbReference type="SAM" id="MobiDB-lite"/>
    </source>
</evidence>
<evidence type="ECO:0000313" key="3">
    <source>
        <dbReference type="Proteomes" id="UP000319824"/>
    </source>
</evidence>
<gene>
    <name evidence="2" type="ORF">BCL32_3800</name>
</gene>
<proteinExistence type="predicted"/>
<sequence>MYSRGSEWRQWDLHIHSPASFHWEGERFGPDAVRNAQLVDDMVDALNEAAPAAFCLMDYWTFDGWFALKKRRSEQAATELVKTVFPGIELRLAAPMESRLNAHVLFSDEISDQHLRDFLSRLKLELIHQPLSRDALIDYARYVGADKLEKHGFTKAAVTSNEAVAYQAGCNIAEITVESYKDAIRLVPSGRAVGFMPFSTNDGLDSIKWSEHYAYALGLFESSPIFETRSPDLWAAFCGTETERNRKWLASFQAALRGVPRLAVSGSDAHCFRGDGTNDRRGYGDFPSGKRTWIKADPTWKGLLQALKEPAKRSFLGERPTKLDRINQNKTFYIDRIRVNKTDGSTLQDGWLHGTEIPVNPDLVAIIGNKGSGKSALADIVALLGNSQQSAHFSFLKRDRFRGKSGEPARQFKGELLWLAGDPCVMGLADDPSADRVELVRYIPQGRFEALCNDHVSGKTDEFEKELRAVIFSHVPTDIRLDALDFDQLIEKQESIFRAQVNELRKSLRALNQQIVDIEDQLHPNFRKNLDEMIKLKAKQIEEHTAIKPIAVAPPTEELSTEQREASARLAEIATALEALVAENRTAGEDRQLIGRKQRSLRNIDERISLFEKQFAAFLGEIAEDIALVGLKAEDLISLSVKRPVLKEQQTSLAGSDAEITTRIEGAVTKQAALVHEQKRLSETLNEPQQRYQAYVLAMKEWQTALEAIEGSDTEPESLKGLQRRVSQINALPDLLEERKASRRGITSQIFAVLGEQRAAREALFMPLQQVIQSNALIREEYHLQFQAKLLGSPEAIATNLFSEIKQSRGELRGEDESHAPVRTRFEKYHFDHPDDAAAFAEDVAKLLAESAESSNDIPGIRSLMRKDKDPADVYSYIFGLQYLEPKYTLLFQDTQIEQLSPGQRGALLLIFYLLVDKGRNPIVLDQPEENLDNETVVSLLVPVLNDAKKSRQIIMVTHNPNLAVVCDAEQIIHATFDRKNGARITYHSGFDRGRNHQSGRGRRSGGNEDRLRQSQPEISLRFDHPIDHCTIERRAGKGYCCLARPAAMIRRLDRLPPIKAGGG</sequence>
<dbReference type="NCBIfam" id="NF045780">
    <property type="entry name" value="TrlF_fam_ATP"/>
    <property type="match status" value="1"/>
</dbReference>